<proteinExistence type="predicted"/>
<reference evidence="1 2" key="1">
    <citation type="submission" date="2016-09" db="EMBL/GenBank/DDBJ databases">
        <title>Couchioplanes caeruleus draft genome sequence.</title>
        <authorList>
            <person name="Sheehan J."/>
            <person name="Caffrey P."/>
        </authorList>
    </citation>
    <scope>NUCLEOTIDE SEQUENCE [LARGE SCALE GENOMIC DNA]</scope>
    <source>
        <strain evidence="1 2">DSM 43634</strain>
    </source>
</reference>
<organism evidence="1 2">
    <name type="scientific">Couchioplanes caeruleus subsp. caeruleus</name>
    <dbReference type="NCBI Taxonomy" id="56427"/>
    <lineage>
        <taxon>Bacteria</taxon>
        <taxon>Bacillati</taxon>
        <taxon>Actinomycetota</taxon>
        <taxon>Actinomycetes</taxon>
        <taxon>Micromonosporales</taxon>
        <taxon>Micromonosporaceae</taxon>
        <taxon>Couchioplanes</taxon>
    </lineage>
</organism>
<name>A0A1K0FJI5_9ACTN</name>
<keyword evidence="2" id="KW-1185">Reference proteome</keyword>
<protein>
    <submittedName>
        <fullName evidence="1">Uncharacterized protein</fullName>
    </submittedName>
</protein>
<dbReference type="EMBL" id="MEIA01000178">
    <property type="protein sequence ID" value="OJF13031.1"/>
    <property type="molecule type" value="Genomic_DNA"/>
</dbReference>
<evidence type="ECO:0000313" key="2">
    <source>
        <dbReference type="Proteomes" id="UP000182486"/>
    </source>
</evidence>
<dbReference type="Proteomes" id="UP000182486">
    <property type="component" value="Unassembled WGS sequence"/>
</dbReference>
<evidence type="ECO:0000313" key="1">
    <source>
        <dbReference type="EMBL" id="OJF13031.1"/>
    </source>
</evidence>
<sequence length="74" mass="8040">MPIWVIATLIWRTPVDCSPLAAAISWTGSEVRMMLGMMVSSRPPARSAVCLVVDSLLGELQTVIKPLGVLFSRL</sequence>
<gene>
    <name evidence="1" type="ORF">BG844_17385</name>
</gene>
<comment type="caution">
    <text evidence="1">The sequence shown here is derived from an EMBL/GenBank/DDBJ whole genome shotgun (WGS) entry which is preliminary data.</text>
</comment>
<accession>A0A1K0FJI5</accession>
<dbReference type="AlphaFoldDB" id="A0A1K0FJI5"/>